<feature type="compositionally biased region" description="Basic and acidic residues" evidence="3">
    <location>
        <begin position="11"/>
        <end position="20"/>
    </location>
</feature>
<sequence>MSRFVSAGTDADTRPPADDGWLKAQQEVESSRKPKAAEEGKQEGGKSLYEVLQANKAAKQDAFEEAARLKNQFRALDEDEVEFLDSILETSRAKEDAVKQETAERLELFRKQRAAAEQAQIEGAHDGEPGASADGNLWAMKKKKRRREKDGEPNGDIKLRKLSTAEDDNSVLRSSNARFAERSESPHQGRDNSVEAVPSKVQLNQKSGGLGLAAYSSDEDE</sequence>
<protein>
    <recommendedName>
        <fullName evidence="4">FAM192A/Fyv6 N-terminal domain-containing protein</fullName>
    </recommendedName>
</protein>
<keyword evidence="6" id="KW-1185">Reference proteome</keyword>
<evidence type="ECO:0000313" key="6">
    <source>
        <dbReference type="Proteomes" id="UP000054266"/>
    </source>
</evidence>
<dbReference type="PANTHER" id="PTHR13495">
    <property type="entry name" value="NEFA-INTERACTING NUCLEAR PROTEIN NIP30"/>
    <property type="match status" value="1"/>
</dbReference>
<accession>A0A0D2FLD2</accession>
<dbReference type="Pfam" id="PF10187">
    <property type="entry name" value="FAM192A_Fyv6_N"/>
    <property type="match status" value="1"/>
</dbReference>
<feature type="region of interest" description="Disordered" evidence="3">
    <location>
        <begin position="25"/>
        <end position="47"/>
    </location>
</feature>
<feature type="compositionally biased region" description="Basic and acidic residues" evidence="3">
    <location>
        <begin position="179"/>
        <end position="193"/>
    </location>
</feature>
<feature type="compositionally biased region" description="Basic and acidic residues" evidence="3">
    <location>
        <begin position="29"/>
        <end position="44"/>
    </location>
</feature>
<feature type="region of interest" description="Disordered" evidence="3">
    <location>
        <begin position="115"/>
        <end position="221"/>
    </location>
</feature>
<dbReference type="Proteomes" id="UP000054266">
    <property type="component" value="Unassembled WGS sequence"/>
</dbReference>
<dbReference type="PANTHER" id="PTHR13495:SF0">
    <property type="entry name" value="PSME3-INTERACTING PROTEIN"/>
    <property type="match status" value="1"/>
</dbReference>
<dbReference type="STRING" id="5601.A0A0D2FLD2"/>
<keyword evidence="2" id="KW-0539">Nucleus</keyword>
<dbReference type="HOGENOM" id="CLU_067596_0_0_1"/>
<gene>
    <name evidence="5" type="ORF">PV04_06754</name>
</gene>
<comment type="subcellular location">
    <subcellularLocation>
        <location evidence="1">Nucleus</location>
    </subcellularLocation>
</comment>
<organism evidence="5 6">
    <name type="scientific">Phialophora macrospora</name>
    <dbReference type="NCBI Taxonomy" id="1851006"/>
    <lineage>
        <taxon>Eukaryota</taxon>
        <taxon>Fungi</taxon>
        <taxon>Dikarya</taxon>
        <taxon>Ascomycota</taxon>
        <taxon>Pezizomycotina</taxon>
        <taxon>Eurotiomycetes</taxon>
        <taxon>Chaetothyriomycetidae</taxon>
        <taxon>Chaetothyriales</taxon>
        <taxon>Herpotrichiellaceae</taxon>
        <taxon>Phialophora</taxon>
    </lineage>
</organism>
<evidence type="ECO:0000313" key="5">
    <source>
        <dbReference type="EMBL" id="KIW67510.1"/>
    </source>
</evidence>
<feature type="domain" description="FAM192A/Fyv6 N-terminal" evidence="4">
    <location>
        <begin position="4"/>
        <end position="110"/>
    </location>
</feature>
<feature type="compositionally biased region" description="Basic and acidic residues" evidence="3">
    <location>
        <begin position="148"/>
        <end position="159"/>
    </location>
</feature>
<dbReference type="InterPro" id="IPR019331">
    <property type="entry name" value="FAM192A/Fyv6_N"/>
</dbReference>
<feature type="region of interest" description="Disordered" evidence="3">
    <location>
        <begin position="1"/>
        <end position="20"/>
    </location>
</feature>
<proteinExistence type="predicted"/>
<evidence type="ECO:0000256" key="3">
    <source>
        <dbReference type="SAM" id="MobiDB-lite"/>
    </source>
</evidence>
<evidence type="ECO:0000259" key="4">
    <source>
        <dbReference type="Pfam" id="PF10187"/>
    </source>
</evidence>
<dbReference type="EMBL" id="KN846959">
    <property type="protein sequence ID" value="KIW67510.1"/>
    <property type="molecule type" value="Genomic_DNA"/>
</dbReference>
<reference evidence="5 6" key="1">
    <citation type="submission" date="2015-01" db="EMBL/GenBank/DDBJ databases">
        <title>The Genome Sequence of Capronia semiimmersa CBS27337.</title>
        <authorList>
            <consortium name="The Broad Institute Genomics Platform"/>
            <person name="Cuomo C."/>
            <person name="de Hoog S."/>
            <person name="Gorbushina A."/>
            <person name="Stielow B."/>
            <person name="Teixiera M."/>
            <person name="Abouelleil A."/>
            <person name="Chapman S.B."/>
            <person name="Priest M."/>
            <person name="Young S.K."/>
            <person name="Wortman J."/>
            <person name="Nusbaum C."/>
            <person name="Birren B."/>
        </authorList>
    </citation>
    <scope>NUCLEOTIDE SEQUENCE [LARGE SCALE GENOMIC DNA]</scope>
    <source>
        <strain evidence="5 6">CBS 27337</strain>
    </source>
</reference>
<evidence type="ECO:0000256" key="2">
    <source>
        <dbReference type="ARBA" id="ARBA00023242"/>
    </source>
</evidence>
<dbReference type="InterPro" id="IPR039845">
    <property type="entry name" value="FAM192A"/>
</dbReference>
<name>A0A0D2FLD2_9EURO</name>
<dbReference type="GO" id="GO:0005634">
    <property type="term" value="C:nucleus"/>
    <property type="evidence" value="ECO:0007669"/>
    <property type="project" value="UniProtKB-SubCell"/>
</dbReference>
<dbReference type="AlphaFoldDB" id="A0A0D2FLD2"/>
<evidence type="ECO:0000256" key="1">
    <source>
        <dbReference type="ARBA" id="ARBA00004123"/>
    </source>
</evidence>